<protein>
    <recommendedName>
        <fullName evidence="3">NodB homology domain-containing protein</fullName>
    </recommendedName>
</protein>
<dbReference type="Proteomes" id="UP000178444">
    <property type="component" value="Unassembled WGS sequence"/>
</dbReference>
<gene>
    <name evidence="1" type="ORF">A2941_02765</name>
</gene>
<evidence type="ECO:0000313" key="2">
    <source>
        <dbReference type="Proteomes" id="UP000178444"/>
    </source>
</evidence>
<dbReference type="AlphaFoldDB" id="A0A1F8GR13"/>
<proteinExistence type="predicted"/>
<dbReference type="EMBL" id="MGKO01000007">
    <property type="protein sequence ID" value="OGN27771.1"/>
    <property type="molecule type" value="Genomic_DNA"/>
</dbReference>
<dbReference type="GO" id="GO:0005975">
    <property type="term" value="P:carbohydrate metabolic process"/>
    <property type="evidence" value="ECO:0007669"/>
    <property type="project" value="InterPro"/>
</dbReference>
<dbReference type="SUPFAM" id="SSF88713">
    <property type="entry name" value="Glycoside hydrolase/deacetylase"/>
    <property type="match status" value="1"/>
</dbReference>
<accession>A0A1F8GR13</accession>
<evidence type="ECO:0000313" key="1">
    <source>
        <dbReference type="EMBL" id="OGN27771.1"/>
    </source>
</evidence>
<dbReference type="InterPro" id="IPR011330">
    <property type="entry name" value="Glyco_hydro/deAcase_b/a-brl"/>
</dbReference>
<reference evidence="1 2" key="1">
    <citation type="journal article" date="2016" name="Nat. Commun.">
        <title>Thousands of microbial genomes shed light on interconnected biogeochemical processes in an aquifer system.</title>
        <authorList>
            <person name="Anantharaman K."/>
            <person name="Brown C.T."/>
            <person name="Hug L.A."/>
            <person name="Sharon I."/>
            <person name="Castelle C.J."/>
            <person name="Probst A.J."/>
            <person name="Thomas B.C."/>
            <person name="Singh A."/>
            <person name="Wilkins M.J."/>
            <person name="Karaoz U."/>
            <person name="Brodie E.L."/>
            <person name="Williams K.H."/>
            <person name="Hubbard S.S."/>
            <person name="Banfield J.F."/>
        </authorList>
    </citation>
    <scope>NUCLEOTIDE SEQUENCE [LARGE SCALE GENOMIC DNA]</scope>
</reference>
<comment type="caution">
    <text evidence="1">The sequence shown here is derived from an EMBL/GenBank/DDBJ whole genome shotgun (WGS) entry which is preliminary data.</text>
</comment>
<sequence>MKVCLDLHDFSIVNNRLELLLKLKERFPGFKISLFTVATDISADWGPFCIRGDFLKEIKKHLDWIQIIPHGLTHNKELEFCDYDTFKDKIIPAIKDAFDRDGLPFEKGFCAPHWRWSEGVVRALDEEGWWGAVDRNQPNMLSTKKFYRFSHSLHEPYHESGAEVLKLHGHVYGLKNDLGKCLAGLLKLPQSAEWHFVTEFLESR</sequence>
<organism evidence="1 2">
    <name type="scientific">Candidatus Yanofskybacteria bacterium RIFCSPLOWO2_01_FULL_49_17</name>
    <dbReference type="NCBI Taxonomy" id="1802700"/>
    <lineage>
        <taxon>Bacteria</taxon>
        <taxon>Candidatus Yanofskyibacteriota</taxon>
    </lineage>
</organism>
<evidence type="ECO:0008006" key="3">
    <source>
        <dbReference type="Google" id="ProtNLM"/>
    </source>
</evidence>
<name>A0A1F8GR13_9BACT</name>